<organism evidence="1 2">
    <name type="scientific">Penicillium cf. viridicatum</name>
    <dbReference type="NCBI Taxonomy" id="2972119"/>
    <lineage>
        <taxon>Eukaryota</taxon>
        <taxon>Fungi</taxon>
        <taxon>Dikarya</taxon>
        <taxon>Ascomycota</taxon>
        <taxon>Pezizomycotina</taxon>
        <taxon>Eurotiomycetes</taxon>
        <taxon>Eurotiomycetidae</taxon>
        <taxon>Eurotiales</taxon>
        <taxon>Aspergillaceae</taxon>
        <taxon>Penicillium</taxon>
    </lineage>
</organism>
<dbReference type="Proteomes" id="UP001150942">
    <property type="component" value="Unassembled WGS sequence"/>
</dbReference>
<keyword evidence="2" id="KW-1185">Reference proteome</keyword>
<evidence type="ECO:0000313" key="1">
    <source>
        <dbReference type="EMBL" id="KAJ5193198.1"/>
    </source>
</evidence>
<evidence type="ECO:0000313" key="2">
    <source>
        <dbReference type="Proteomes" id="UP001150942"/>
    </source>
</evidence>
<dbReference type="OrthoDB" id="4368640at2759"/>
<accession>A0A9W9J9Y5</accession>
<sequence length="77" mass="9174">MRPIGRYNTQPYCYLFYVVDEVTSKALFDNVILPALEKLRYILEKGSKELLIPHQRGHPITYNHYFTKTLQKTRADR</sequence>
<dbReference type="AlphaFoldDB" id="A0A9W9J9Y5"/>
<reference evidence="1" key="1">
    <citation type="submission" date="2022-11" db="EMBL/GenBank/DDBJ databases">
        <authorList>
            <person name="Petersen C."/>
        </authorList>
    </citation>
    <scope>NUCLEOTIDE SEQUENCE</scope>
    <source>
        <strain evidence="1">IBT 20477</strain>
    </source>
</reference>
<gene>
    <name evidence="1" type="ORF">N7449_009340</name>
</gene>
<name>A0A9W9J9Y5_9EURO</name>
<proteinExistence type="predicted"/>
<dbReference type="EMBL" id="JAPQKQ010000006">
    <property type="protein sequence ID" value="KAJ5193198.1"/>
    <property type="molecule type" value="Genomic_DNA"/>
</dbReference>
<comment type="caution">
    <text evidence="1">The sequence shown here is derived from an EMBL/GenBank/DDBJ whole genome shotgun (WGS) entry which is preliminary data.</text>
</comment>
<reference evidence="1" key="2">
    <citation type="journal article" date="2023" name="IMA Fungus">
        <title>Comparative genomic study of the Penicillium genus elucidates a diverse pangenome and 15 lateral gene transfer events.</title>
        <authorList>
            <person name="Petersen C."/>
            <person name="Sorensen T."/>
            <person name="Nielsen M.R."/>
            <person name="Sondergaard T.E."/>
            <person name="Sorensen J.L."/>
            <person name="Fitzpatrick D.A."/>
            <person name="Frisvad J.C."/>
            <person name="Nielsen K.L."/>
        </authorList>
    </citation>
    <scope>NUCLEOTIDE SEQUENCE</scope>
    <source>
        <strain evidence="1">IBT 20477</strain>
    </source>
</reference>
<protein>
    <submittedName>
        <fullName evidence="1">Male sterility NAD-binding</fullName>
    </submittedName>
</protein>